<dbReference type="Gene3D" id="2.60.120.10">
    <property type="entry name" value="Jelly Rolls"/>
    <property type="match status" value="1"/>
</dbReference>
<dbReference type="STRING" id="466.Lmac_1698"/>
<organism evidence="3 4">
    <name type="scientific">Legionella maceachernii</name>
    <dbReference type="NCBI Taxonomy" id="466"/>
    <lineage>
        <taxon>Bacteria</taxon>
        <taxon>Pseudomonadati</taxon>
        <taxon>Pseudomonadota</taxon>
        <taxon>Gammaproteobacteria</taxon>
        <taxon>Legionellales</taxon>
        <taxon>Legionellaceae</taxon>
        <taxon>Legionella</taxon>
    </lineage>
</organism>
<evidence type="ECO:0000256" key="1">
    <source>
        <dbReference type="SAM" id="Phobius"/>
    </source>
</evidence>
<evidence type="ECO:0000313" key="4">
    <source>
        <dbReference type="Proteomes" id="UP000054908"/>
    </source>
</evidence>
<evidence type="ECO:0000259" key="2">
    <source>
        <dbReference type="PROSITE" id="PS50042"/>
    </source>
</evidence>
<evidence type="ECO:0000313" key="3">
    <source>
        <dbReference type="EMBL" id="KTD25927.1"/>
    </source>
</evidence>
<keyword evidence="1" id="KW-0812">Transmembrane</keyword>
<dbReference type="AlphaFoldDB" id="A0A0W0W089"/>
<feature type="transmembrane region" description="Helical" evidence="1">
    <location>
        <begin position="30"/>
        <end position="49"/>
    </location>
</feature>
<keyword evidence="4" id="KW-1185">Reference proteome</keyword>
<dbReference type="InterPro" id="IPR018490">
    <property type="entry name" value="cNMP-bd_dom_sf"/>
</dbReference>
<reference evidence="3 4" key="1">
    <citation type="submission" date="2015-11" db="EMBL/GenBank/DDBJ databases">
        <title>Genomic analysis of 38 Legionella species identifies large and diverse effector repertoires.</title>
        <authorList>
            <person name="Burstein D."/>
            <person name="Amaro F."/>
            <person name="Zusman T."/>
            <person name="Lifshitz Z."/>
            <person name="Cohen O."/>
            <person name="Gilbert J.A."/>
            <person name="Pupko T."/>
            <person name="Shuman H.A."/>
            <person name="Segal G."/>
        </authorList>
    </citation>
    <scope>NUCLEOTIDE SEQUENCE [LARGE SCALE GENOMIC DNA]</scope>
    <source>
        <strain evidence="3 4">PX-1-G2-E2</strain>
    </source>
</reference>
<comment type="caution">
    <text evidence="3">The sequence shown here is derived from an EMBL/GenBank/DDBJ whole genome shotgun (WGS) entry which is preliminary data.</text>
</comment>
<sequence length="230" mass="26398">MDIAITLAFLLAQIILLVSYLMTSMLFLRALVCVAQVFFTIATLMLGLYQPGMLSSFIFSVLILFINMLHIYRLLYAQIPFNIPEKYKTFYREKFSHFLPREFMILMKYAKTNSINDDYLIYENSIAEVSVIIEGNALILAGENRVAELGKNSIIGEISFLTGSTSIASVKAINSVNFCSWSRENLLKIKKRYPSIYYKFHDLLINSASTKLRDQNIRGFYSEKTLKKLS</sequence>
<dbReference type="Proteomes" id="UP000054908">
    <property type="component" value="Unassembled WGS sequence"/>
</dbReference>
<feature type="transmembrane region" description="Helical" evidence="1">
    <location>
        <begin position="6"/>
        <end position="23"/>
    </location>
</feature>
<dbReference type="InterPro" id="IPR000595">
    <property type="entry name" value="cNMP-bd_dom"/>
</dbReference>
<protein>
    <submittedName>
        <fullName evidence="3">Sulfate permease</fullName>
    </submittedName>
</protein>
<dbReference type="EMBL" id="LNYL01000042">
    <property type="protein sequence ID" value="KTD25927.1"/>
    <property type="molecule type" value="Genomic_DNA"/>
</dbReference>
<dbReference type="CDD" id="cd00038">
    <property type="entry name" value="CAP_ED"/>
    <property type="match status" value="1"/>
</dbReference>
<dbReference type="PATRIC" id="fig|466.6.peg.1788"/>
<proteinExistence type="predicted"/>
<dbReference type="Pfam" id="PF00027">
    <property type="entry name" value="cNMP_binding"/>
    <property type="match status" value="1"/>
</dbReference>
<feature type="transmembrane region" description="Helical" evidence="1">
    <location>
        <begin position="55"/>
        <end position="76"/>
    </location>
</feature>
<feature type="domain" description="Cyclic nucleotide-binding" evidence="2">
    <location>
        <begin position="131"/>
        <end position="207"/>
    </location>
</feature>
<keyword evidence="1" id="KW-1133">Transmembrane helix</keyword>
<gene>
    <name evidence="3" type="ORF">Lmac_1698</name>
</gene>
<dbReference type="RefSeq" id="WP_234802422.1">
    <property type="nucleotide sequence ID" value="NZ_CAAAIB010000004.1"/>
</dbReference>
<dbReference type="SUPFAM" id="SSF51206">
    <property type="entry name" value="cAMP-binding domain-like"/>
    <property type="match status" value="1"/>
</dbReference>
<keyword evidence="1" id="KW-0472">Membrane</keyword>
<dbReference type="InterPro" id="IPR014710">
    <property type="entry name" value="RmlC-like_jellyroll"/>
</dbReference>
<accession>A0A0W0W089</accession>
<dbReference type="PROSITE" id="PS50042">
    <property type="entry name" value="CNMP_BINDING_3"/>
    <property type="match status" value="1"/>
</dbReference>
<name>A0A0W0W089_9GAMM</name>